<evidence type="ECO:0000313" key="2">
    <source>
        <dbReference type="EMBL" id="CAJ1001784.1"/>
    </source>
</evidence>
<feature type="transmembrane region" description="Helical" evidence="1">
    <location>
        <begin position="94"/>
        <end position="116"/>
    </location>
</feature>
<gene>
    <name evidence="2" type="ORF">BSPP4475_05585</name>
</gene>
<keyword evidence="1" id="KW-0812">Transmembrane</keyword>
<feature type="transmembrane region" description="Helical" evidence="1">
    <location>
        <begin position="12"/>
        <end position="38"/>
    </location>
</feature>
<dbReference type="AlphaFoldDB" id="A0AA48M8V6"/>
<name>A0AA48M8V6_9BACL</name>
<dbReference type="EMBL" id="OY569118">
    <property type="protein sequence ID" value="CAJ1001784.1"/>
    <property type="molecule type" value="Genomic_DNA"/>
</dbReference>
<reference evidence="2" key="1">
    <citation type="submission" date="2023-07" db="EMBL/GenBank/DDBJ databases">
        <authorList>
            <person name="Ivanov I."/>
            <person name="Teneva D."/>
            <person name="Stoikov I."/>
        </authorList>
    </citation>
    <scope>NUCLEOTIDE SEQUENCE</scope>
    <source>
        <strain evidence="2">4475</strain>
    </source>
</reference>
<proteinExistence type="predicted"/>
<dbReference type="RefSeq" id="WP_171567115.1">
    <property type="nucleotide sequence ID" value="NZ_JAUSVZ010000012.1"/>
</dbReference>
<sequence>MAVRLGIRTKQLLVSIHVIAVALWFGGTMGMFLLGLYAKNAENGAQLYYTLASMHVIDESMLKYPALATLITGVMLSVWTHWGLFKHYWVVIKFVLTIGTILLGIFFLQDWFSFLLTTAEQLGFSAIQREDFQNTWLSMIVTGSFNLLCLILMTFVTYMKPFGKIKKRES</sequence>
<dbReference type="Proteomes" id="UP001189619">
    <property type="component" value="Chromosome"/>
</dbReference>
<keyword evidence="1" id="KW-0472">Membrane</keyword>
<feature type="transmembrane region" description="Helical" evidence="1">
    <location>
        <begin position="64"/>
        <end position="82"/>
    </location>
</feature>
<organism evidence="2 3">
    <name type="scientific">Brevibacillus aydinogluensis</name>
    <dbReference type="NCBI Taxonomy" id="927786"/>
    <lineage>
        <taxon>Bacteria</taxon>
        <taxon>Bacillati</taxon>
        <taxon>Bacillota</taxon>
        <taxon>Bacilli</taxon>
        <taxon>Bacillales</taxon>
        <taxon>Paenibacillaceae</taxon>
        <taxon>Brevibacillus</taxon>
    </lineage>
</organism>
<feature type="transmembrane region" description="Helical" evidence="1">
    <location>
        <begin position="136"/>
        <end position="158"/>
    </location>
</feature>
<keyword evidence="1" id="KW-1133">Transmembrane helix</keyword>
<evidence type="ECO:0000256" key="1">
    <source>
        <dbReference type="SAM" id="Phobius"/>
    </source>
</evidence>
<dbReference type="KEGG" id="bayd:BSPP4475_05585"/>
<protein>
    <submittedName>
        <fullName evidence="2">DUF2269 domain-containing protein</fullName>
    </submittedName>
</protein>
<accession>A0AA48M8V6</accession>
<evidence type="ECO:0000313" key="3">
    <source>
        <dbReference type="Proteomes" id="UP001189619"/>
    </source>
</evidence>
<keyword evidence="3" id="KW-1185">Reference proteome</keyword>